<sequence length="104" mass="11216">MKSRVGSSALGSPSSSSAYYKYLKPGELAQLRYSKINARSKQIGAQALLALYQLGSDSDSSLPQPLSTGLAMEAVPCFNLRTKGFPRCLMRKKLLAVAPVFTET</sequence>
<name>A0ABD1FZQ2_SALDI</name>
<dbReference type="PANTHER" id="PTHR35495">
    <property type="entry name" value="OS06G0679600 PROTEIN"/>
    <property type="match status" value="1"/>
</dbReference>
<gene>
    <name evidence="1" type="ORF">AAHA92_29857</name>
</gene>
<dbReference type="PANTHER" id="PTHR35495:SF1">
    <property type="entry name" value="OS06G0679600 PROTEIN"/>
    <property type="match status" value="1"/>
</dbReference>
<dbReference type="Proteomes" id="UP001567538">
    <property type="component" value="Unassembled WGS sequence"/>
</dbReference>
<accession>A0ABD1FZQ2</accession>
<comment type="caution">
    <text evidence="1">The sequence shown here is derived from an EMBL/GenBank/DDBJ whole genome shotgun (WGS) entry which is preliminary data.</text>
</comment>
<keyword evidence="2" id="KW-1185">Reference proteome</keyword>
<evidence type="ECO:0000313" key="1">
    <source>
        <dbReference type="EMBL" id="KAL1537328.1"/>
    </source>
</evidence>
<dbReference type="EMBL" id="JBEAFC010000011">
    <property type="protein sequence ID" value="KAL1537328.1"/>
    <property type="molecule type" value="Genomic_DNA"/>
</dbReference>
<evidence type="ECO:0000313" key="2">
    <source>
        <dbReference type="Proteomes" id="UP001567538"/>
    </source>
</evidence>
<reference evidence="1 2" key="1">
    <citation type="submission" date="2024-06" db="EMBL/GenBank/DDBJ databases">
        <title>A chromosome level genome sequence of Diviner's sage (Salvia divinorum).</title>
        <authorList>
            <person name="Ford S.A."/>
            <person name="Ro D.-K."/>
            <person name="Ness R.W."/>
            <person name="Phillips M.A."/>
        </authorList>
    </citation>
    <scope>NUCLEOTIDE SEQUENCE [LARGE SCALE GENOMIC DNA]</scope>
    <source>
        <strain evidence="1">SAF-2024a</strain>
        <tissue evidence="1">Leaf</tissue>
    </source>
</reference>
<organism evidence="1 2">
    <name type="scientific">Salvia divinorum</name>
    <name type="common">Maria pastora</name>
    <name type="synonym">Diviner's sage</name>
    <dbReference type="NCBI Taxonomy" id="28513"/>
    <lineage>
        <taxon>Eukaryota</taxon>
        <taxon>Viridiplantae</taxon>
        <taxon>Streptophyta</taxon>
        <taxon>Embryophyta</taxon>
        <taxon>Tracheophyta</taxon>
        <taxon>Spermatophyta</taxon>
        <taxon>Magnoliopsida</taxon>
        <taxon>eudicotyledons</taxon>
        <taxon>Gunneridae</taxon>
        <taxon>Pentapetalae</taxon>
        <taxon>asterids</taxon>
        <taxon>lamiids</taxon>
        <taxon>Lamiales</taxon>
        <taxon>Lamiaceae</taxon>
        <taxon>Nepetoideae</taxon>
        <taxon>Mentheae</taxon>
        <taxon>Salviinae</taxon>
        <taxon>Salvia</taxon>
        <taxon>Salvia subgen. Calosphace</taxon>
    </lineage>
</organism>
<proteinExistence type="predicted"/>
<protein>
    <submittedName>
        <fullName evidence="1">Uncharacterized protein</fullName>
    </submittedName>
</protein>
<dbReference type="AlphaFoldDB" id="A0ABD1FZQ2"/>